<dbReference type="GO" id="GO:0008168">
    <property type="term" value="F:methyltransferase activity"/>
    <property type="evidence" value="ECO:0007669"/>
    <property type="project" value="UniProtKB-KW"/>
</dbReference>
<evidence type="ECO:0000256" key="2">
    <source>
        <dbReference type="ARBA" id="ARBA00033753"/>
    </source>
</evidence>
<dbReference type="EMBL" id="DSEU01000059">
    <property type="protein sequence ID" value="HEM67633.1"/>
    <property type="molecule type" value="Genomic_DNA"/>
</dbReference>
<dbReference type="GO" id="GO:0032259">
    <property type="term" value="P:methylation"/>
    <property type="evidence" value="ECO:0007669"/>
    <property type="project" value="UniProtKB-KW"/>
</dbReference>
<dbReference type="InterPro" id="IPR023370">
    <property type="entry name" value="TrmO-like_N"/>
</dbReference>
<protein>
    <submittedName>
        <fullName evidence="4">tRNA (N6-threonylcarbamoyladenosine(37)-N6)-methyltransferase TrmO</fullName>
    </submittedName>
</protein>
<dbReference type="SUPFAM" id="SSF118196">
    <property type="entry name" value="YaeB-like"/>
    <property type="match status" value="1"/>
</dbReference>
<dbReference type="InterPro" id="IPR036413">
    <property type="entry name" value="YaeB-like_sf"/>
</dbReference>
<dbReference type="PANTHER" id="PTHR12818">
    <property type="entry name" value="TRNA (ADENINE(37)-N6)-METHYLTRANSFERASE"/>
    <property type="match status" value="1"/>
</dbReference>
<organism evidence="4">
    <name type="scientific">Ignisphaera aggregans</name>
    <dbReference type="NCBI Taxonomy" id="334771"/>
    <lineage>
        <taxon>Archaea</taxon>
        <taxon>Thermoproteota</taxon>
        <taxon>Thermoprotei</taxon>
        <taxon>Desulfurococcales</taxon>
        <taxon>Desulfurococcaceae</taxon>
        <taxon>Ignisphaera</taxon>
    </lineage>
</organism>
<dbReference type="NCBIfam" id="TIGR00104">
    <property type="entry name" value="tRNA_TsaA"/>
    <property type="match status" value="1"/>
</dbReference>
<comment type="similarity">
    <text evidence="2">Belongs to the tRNA methyltransferase O family.</text>
</comment>
<keyword evidence="1" id="KW-0949">S-adenosyl-L-methionine</keyword>
<dbReference type="AlphaFoldDB" id="A0A7J2U5U8"/>
<evidence type="ECO:0000256" key="1">
    <source>
        <dbReference type="ARBA" id="ARBA00022691"/>
    </source>
</evidence>
<dbReference type="InterPro" id="IPR036414">
    <property type="entry name" value="YaeB_N_sf"/>
</dbReference>
<dbReference type="PROSITE" id="PS51668">
    <property type="entry name" value="TSAA_2"/>
    <property type="match status" value="1"/>
</dbReference>
<proteinExistence type="inferred from homology"/>
<keyword evidence="4" id="KW-0808">Transferase</keyword>
<reference evidence="4" key="1">
    <citation type="journal article" date="2020" name="mSystems">
        <title>Genome- and Community-Level Interaction Insights into Carbon Utilization and Element Cycling Functions of Hydrothermarchaeota in Hydrothermal Sediment.</title>
        <authorList>
            <person name="Zhou Z."/>
            <person name="Liu Y."/>
            <person name="Xu W."/>
            <person name="Pan J."/>
            <person name="Luo Z.H."/>
            <person name="Li M."/>
        </authorList>
    </citation>
    <scope>NUCLEOTIDE SEQUENCE [LARGE SCALE GENOMIC DNA]</scope>
    <source>
        <strain evidence="4">SpSt-125</strain>
    </source>
</reference>
<dbReference type="CDD" id="cd09281">
    <property type="entry name" value="UPF0066"/>
    <property type="match status" value="1"/>
</dbReference>
<dbReference type="Pfam" id="PF01980">
    <property type="entry name" value="TrmO_N"/>
    <property type="match status" value="1"/>
</dbReference>
<comment type="caution">
    <text evidence="4">The sequence shown here is derived from an EMBL/GenBank/DDBJ whole genome shotgun (WGS) entry which is preliminary data.</text>
</comment>
<evidence type="ECO:0000313" key="4">
    <source>
        <dbReference type="EMBL" id="HEM67633.1"/>
    </source>
</evidence>
<accession>A0A7J2U5U8</accession>
<dbReference type="PANTHER" id="PTHR12818:SF0">
    <property type="entry name" value="TRNA (ADENINE(37)-N6)-METHYLTRANSFERASE"/>
    <property type="match status" value="1"/>
</dbReference>
<keyword evidence="4" id="KW-0489">Methyltransferase</keyword>
<evidence type="ECO:0000259" key="3">
    <source>
        <dbReference type="PROSITE" id="PS51668"/>
    </source>
</evidence>
<dbReference type="Gene3D" id="2.40.30.70">
    <property type="entry name" value="YaeB-like"/>
    <property type="match status" value="1"/>
</dbReference>
<name>A0A7J2U5U8_9CREN</name>
<sequence>MTEGWLAEIRLKPIGFVKHEHSDDSVRNSINGVDAVIELLPEYIDGLKGLEDFSHIIIVAYLHKVSEEQKKVLQVKPRGVARRLGVPLEALPTVGIFATHSPHRPNPIAITIAKLVKVEERKLYVENIDLYNQTPVLDIKPYTPSICVKEATVPKWLNSIDKTLTQ</sequence>
<dbReference type="InterPro" id="IPR040372">
    <property type="entry name" value="YaeB-like"/>
</dbReference>
<feature type="domain" description="TsaA-like" evidence="3">
    <location>
        <begin position="11"/>
        <end position="151"/>
    </location>
</feature>
<gene>
    <name evidence="4" type="primary">tsaA</name>
    <name evidence="4" type="ORF">ENO26_08770</name>
</gene>